<keyword evidence="4" id="KW-1185">Reference proteome</keyword>
<dbReference type="PANTHER" id="PTHR36440">
    <property type="entry name" value="PUTATIVE (AFU_ORTHOLOGUE AFUA_8G07350)-RELATED"/>
    <property type="match status" value="1"/>
</dbReference>
<evidence type="ECO:0000256" key="1">
    <source>
        <dbReference type="SAM" id="MobiDB-lite"/>
    </source>
</evidence>
<evidence type="ECO:0000313" key="4">
    <source>
        <dbReference type="Proteomes" id="UP000268233"/>
    </source>
</evidence>
<dbReference type="InterPro" id="IPR011051">
    <property type="entry name" value="RmlC_Cupin_sf"/>
</dbReference>
<reference evidence="3 4" key="1">
    <citation type="submission" date="2018-10" db="EMBL/GenBank/DDBJ databases">
        <title>Genomic Encyclopedia of Archaeal and Bacterial Type Strains, Phase II (KMG-II): from individual species to whole genera.</title>
        <authorList>
            <person name="Goeker M."/>
        </authorList>
    </citation>
    <scope>NUCLEOTIDE SEQUENCE [LARGE SCALE GENOMIC DNA]</scope>
    <source>
        <strain evidence="3 4">DSM 11927</strain>
    </source>
</reference>
<dbReference type="InterPro" id="IPR014710">
    <property type="entry name" value="RmlC-like_jellyroll"/>
</dbReference>
<accession>A0A495R7P8</accession>
<dbReference type="Proteomes" id="UP000268233">
    <property type="component" value="Unassembled WGS sequence"/>
</dbReference>
<proteinExistence type="predicted"/>
<feature type="domain" description="Cupin type-2" evidence="2">
    <location>
        <begin position="66"/>
        <end position="131"/>
    </location>
</feature>
<dbReference type="PANTHER" id="PTHR36440:SF1">
    <property type="entry name" value="PUTATIVE (AFU_ORTHOLOGUE AFUA_8G07350)-RELATED"/>
    <property type="match status" value="1"/>
</dbReference>
<gene>
    <name evidence="3" type="ORF">BDK61_2448</name>
</gene>
<feature type="region of interest" description="Disordered" evidence="1">
    <location>
        <begin position="1"/>
        <end position="26"/>
    </location>
</feature>
<dbReference type="RefSeq" id="WP_007190806.1">
    <property type="nucleotide sequence ID" value="NZ_RBWW01000001.1"/>
</dbReference>
<dbReference type="InterPro" id="IPR013096">
    <property type="entry name" value="Cupin_2"/>
</dbReference>
<sequence length="221" mass="24234">MSTVTTGRTLDANGDPVPGTGFELDPDSQFADRVRERTGPVTSHPTRPVWGIPLEGSGDTIRTLSVFGPGYGGPPEHYHEQSPERFEVERGSLTMMLDGTDHEVTAGETATVETGVTHTFRNDTDKRAIVITNIYSPGRLRQVLPTLGGLAHDDDGNPENPLQQALVADRLDGNTVFTRQERLEPLSRLLTPVAELAGYQGAYAKYTQPAFWERHVEQPDL</sequence>
<dbReference type="EMBL" id="RBWW01000001">
    <property type="protein sequence ID" value="RKS83116.1"/>
    <property type="molecule type" value="Genomic_DNA"/>
</dbReference>
<evidence type="ECO:0000259" key="2">
    <source>
        <dbReference type="Pfam" id="PF07883"/>
    </source>
</evidence>
<dbReference type="SUPFAM" id="SSF51182">
    <property type="entry name" value="RmlC-like cupins"/>
    <property type="match status" value="1"/>
</dbReference>
<organism evidence="3 4">
    <name type="scientific">Haloarcula quadrata</name>
    <dbReference type="NCBI Taxonomy" id="182779"/>
    <lineage>
        <taxon>Archaea</taxon>
        <taxon>Methanobacteriati</taxon>
        <taxon>Methanobacteriota</taxon>
        <taxon>Stenosarchaea group</taxon>
        <taxon>Halobacteria</taxon>
        <taxon>Halobacteriales</taxon>
        <taxon>Haloarculaceae</taxon>
        <taxon>Haloarcula</taxon>
    </lineage>
</organism>
<dbReference type="AlphaFoldDB" id="A0A495R7P8"/>
<comment type="caution">
    <text evidence="3">The sequence shown here is derived from an EMBL/GenBank/DDBJ whole genome shotgun (WGS) entry which is preliminary data.</text>
</comment>
<name>A0A495R7P8_9EURY</name>
<evidence type="ECO:0000313" key="3">
    <source>
        <dbReference type="EMBL" id="RKS83116.1"/>
    </source>
</evidence>
<dbReference type="Pfam" id="PF07883">
    <property type="entry name" value="Cupin_2"/>
    <property type="match status" value="1"/>
</dbReference>
<protein>
    <submittedName>
        <fullName evidence="3">Cupin domain</fullName>
    </submittedName>
</protein>
<dbReference type="InterPro" id="IPR053146">
    <property type="entry name" value="QDO-like"/>
</dbReference>
<dbReference type="Gene3D" id="2.60.120.10">
    <property type="entry name" value="Jelly Rolls"/>
    <property type="match status" value="1"/>
</dbReference>